<dbReference type="EMBL" id="LAZR01005838">
    <property type="protein sequence ID" value="KKM96759.1"/>
    <property type="molecule type" value="Genomic_DNA"/>
</dbReference>
<evidence type="ECO:0000313" key="1">
    <source>
        <dbReference type="EMBL" id="KKM96759.1"/>
    </source>
</evidence>
<sequence length="46" mass="5202">MTSEIKYTCGCKFSTTKLEEAVKHSDSNIHIMTVLGTIKPETRKED</sequence>
<protein>
    <submittedName>
        <fullName evidence="1">Uncharacterized protein</fullName>
    </submittedName>
</protein>
<name>A0A0F9LP15_9ZZZZ</name>
<proteinExistence type="predicted"/>
<dbReference type="AlphaFoldDB" id="A0A0F9LP15"/>
<gene>
    <name evidence="1" type="ORF">LCGC14_1174960</name>
</gene>
<reference evidence="1" key="1">
    <citation type="journal article" date="2015" name="Nature">
        <title>Complex archaea that bridge the gap between prokaryotes and eukaryotes.</title>
        <authorList>
            <person name="Spang A."/>
            <person name="Saw J.H."/>
            <person name="Jorgensen S.L."/>
            <person name="Zaremba-Niedzwiedzka K."/>
            <person name="Martijn J."/>
            <person name="Lind A.E."/>
            <person name="van Eijk R."/>
            <person name="Schleper C."/>
            <person name="Guy L."/>
            <person name="Ettema T.J."/>
        </authorList>
    </citation>
    <scope>NUCLEOTIDE SEQUENCE</scope>
</reference>
<accession>A0A0F9LP15</accession>
<organism evidence="1">
    <name type="scientific">marine sediment metagenome</name>
    <dbReference type="NCBI Taxonomy" id="412755"/>
    <lineage>
        <taxon>unclassified sequences</taxon>
        <taxon>metagenomes</taxon>
        <taxon>ecological metagenomes</taxon>
    </lineage>
</organism>
<comment type="caution">
    <text evidence="1">The sequence shown here is derived from an EMBL/GenBank/DDBJ whole genome shotgun (WGS) entry which is preliminary data.</text>
</comment>